<protein>
    <submittedName>
        <fullName evidence="5">Type I restriction-modification system, specificity subunit S</fullName>
        <ecNumber evidence="5">3.1.21.3</ecNumber>
    </submittedName>
</protein>
<feature type="domain" description="Type I restriction modification DNA specificity" evidence="4">
    <location>
        <begin position="22"/>
        <end position="197"/>
    </location>
</feature>
<dbReference type="OrthoDB" id="9798929at2"/>
<dbReference type="Pfam" id="PF01420">
    <property type="entry name" value="Methylase_S"/>
    <property type="match status" value="2"/>
</dbReference>
<dbReference type="PANTHER" id="PTHR30408:SF12">
    <property type="entry name" value="TYPE I RESTRICTION ENZYME MJAVIII SPECIFICITY SUBUNIT"/>
    <property type="match status" value="1"/>
</dbReference>
<dbReference type="GO" id="GO:0003677">
    <property type="term" value="F:DNA binding"/>
    <property type="evidence" value="ECO:0007669"/>
    <property type="project" value="UniProtKB-KW"/>
</dbReference>
<dbReference type="InterPro" id="IPR052021">
    <property type="entry name" value="Type-I_RS_S_subunit"/>
</dbReference>
<dbReference type="Gene3D" id="3.90.220.20">
    <property type="entry name" value="DNA methylase specificity domains"/>
    <property type="match status" value="2"/>
</dbReference>
<gene>
    <name evidence="5" type="ORF">SALWKB29_0649</name>
</gene>
<organism evidence="5 6">
    <name type="scientific">Snodgrassella communis</name>
    <dbReference type="NCBI Taxonomy" id="2946699"/>
    <lineage>
        <taxon>Bacteria</taxon>
        <taxon>Pseudomonadati</taxon>
        <taxon>Pseudomonadota</taxon>
        <taxon>Betaproteobacteria</taxon>
        <taxon>Neisseriales</taxon>
        <taxon>Neisseriaceae</taxon>
        <taxon>Snodgrassella</taxon>
    </lineage>
</organism>
<keyword evidence="6" id="KW-1185">Reference proteome</keyword>
<sequence length="397" mass="45894">MSESKKLIPKRRFKEFEGAQMWEKLRLGDHAIIKGRLGWKSLKQEEYVDQGPSMIAGKHITEGIINWNKVDHIPQWRYDESPEIMLKNGDIIFSKDGSLGNPALITNLNSLATINSTMMLVRLKKNISSIFFYQIMLSSQFKNLIRLKVSGSSIPHLFQADMTEFKFNTPEVNEQIQIGEFLKKLDNLINTQQKKLEKAKTLKSAYLTEMFPDDNESNPKRRFKGIKEDWVPYKLKDVIESEFKGKTKAIMLGNKSIYLDANYLNGGEISYVNASKDVNFNDVLILWDGSLAGTVYHGFEGSLGSTLKAYRPKESGQFLYQYLKKNQQKIFDNYRTPNIPHVVKTFTEEFLVVNPHIKEQTKIGNFFKLLDNKIALEQKKLDKLKHIKQAYLNEMFV</sequence>
<dbReference type="InterPro" id="IPR000055">
    <property type="entry name" value="Restrct_endonuc_typeI_TRD"/>
</dbReference>
<name>A0A836MSR4_9NEIS</name>
<keyword evidence="2" id="KW-0680">Restriction system</keyword>
<keyword evidence="5" id="KW-0378">Hydrolase</keyword>
<keyword evidence="3" id="KW-0238">DNA-binding</keyword>
<evidence type="ECO:0000256" key="3">
    <source>
        <dbReference type="ARBA" id="ARBA00023125"/>
    </source>
</evidence>
<evidence type="ECO:0000259" key="4">
    <source>
        <dbReference type="Pfam" id="PF01420"/>
    </source>
</evidence>
<proteinExistence type="inferred from homology"/>
<reference evidence="5 6" key="1">
    <citation type="submission" date="2014-03" db="EMBL/GenBank/DDBJ databases">
        <title>The genomes of two eusocial bee gut symbionts.</title>
        <authorList>
            <person name="Kwong W.K."/>
            <person name="Engel P."/>
            <person name="Koch H."/>
            <person name="Moran N.A."/>
        </authorList>
    </citation>
    <scope>NUCLEOTIDE SEQUENCE [LARGE SCALE GENOMIC DNA]</scope>
    <source>
        <strain evidence="6">wkB29</strain>
    </source>
</reference>
<accession>A0A836MSR4</accession>
<evidence type="ECO:0000256" key="2">
    <source>
        <dbReference type="ARBA" id="ARBA00022747"/>
    </source>
</evidence>
<dbReference type="EC" id="3.1.21.3" evidence="5"/>
<dbReference type="Proteomes" id="UP000027170">
    <property type="component" value="Unassembled WGS sequence"/>
</dbReference>
<dbReference type="AlphaFoldDB" id="A0A836MSR4"/>
<dbReference type="GO" id="GO:0009307">
    <property type="term" value="P:DNA restriction-modification system"/>
    <property type="evidence" value="ECO:0007669"/>
    <property type="project" value="UniProtKB-KW"/>
</dbReference>
<comment type="caution">
    <text evidence="5">The sequence shown here is derived from an EMBL/GenBank/DDBJ whole genome shotgun (WGS) entry which is preliminary data.</text>
</comment>
<dbReference type="PANTHER" id="PTHR30408">
    <property type="entry name" value="TYPE-1 RESTRICTION ENZYME ECOKI SPECIFICITY PROTEIN"/>
    <property type="match status" value="1"/>
</dbReference>
<dbReference type="InterPro" id="IPR044946">
    <property type="entry name" value="Restrct_endonuc_typeI_TRD_sf"/>
</dbReference>
<dbReference type="Gene3D" id="1.10.287.1120">
    <property type="entry name" value="Bipartite methylase S protein"/>
    <property type="match status" value="1"/>
</dbReference>
<dbReference type="RefSeq" id="WP_037490655.1">
    <property type="nucleotide sequence ID" value="NZ_JFZV01000002.1"/>
</dbReference>
<dbReference type="SUPFAM" id="SSF116734">
    <property type="entry name" value="DNA methylase specificity domain"/>
    <property type="match status" value="2"/>
</dbReference>
<evidence type="ECO:0000313" key="5">
    <source>
        <dbReference type="EMBL" id="KDN15545.1"/>
    </source>
</evidence>
<dbReference type="EMBL" id="JFZV01000002">
    <property type="protein sequence ID" value="KDN15545.1"/>
    <property type="molecule type" value="Genomic_DNA"/>
</dbReference>
<evidence type="ECO:0000313" key="6">
    <source>
        <dbReference type="Proteomes" id="UP000027170"/>
    </source>
</evidence>
<evidence type="ECO:0000256" key="1">
    <source>
        <dbReference type="ARBA" id="ARBA00010923"/>
    </source>
</evidence>
<dbReference type="GO" id="GO:0009035">
    <property type="term" value="F:type I site-specific deoxyribonuclease activity"/>
    <property type="evidence" value="ECO:0007669"/>
    <property type="project" value="UniProtKB-EC"/>
</dbReference>
<feature type="domain" description="Type I restriction modification DNA specificity" evidence="4">
    <location>
        <begin position="228"/>
        <end position="385"/>
    </location>
</feature>
<comment type="similarity">
    <text evidence="1">Belongs to the type-I restriction system S methylase family.</text>
</comment>